<accession>A0A9D4QJH6</accession>
<feature type="repeat" description="ANK" evidence="6">
    <location>
        <begin position="4"/>
        <end position="36"/>
    </location>
</feature>
<dbReference type="PROSITE" id="PS50297">
    <property type="entry name" value="ANK_REP_REGION"/>
    <property type="match status" value="1"/>
</dbReference>
<keyword evidence="3" id="KW-1052">Target cell membrane</keyword>
<evidence type="ECO:0000313" key="8">
    <source>
        <dbReference type="Proteomes" id="UP000821837"/>
    </source>
</evidence>
<name>A0A9D4QJH6_RHISA</name>
<dbReference type="Gene3D" id="1.25.40.20">
    <property type="entry name" value="Ankyrin repeat-containing domain"/>
    <property type="match status" value="1"/>
</dbReference>
<keyword evidence="8" id="KW-1185">Reference proteome</keyword>
<dbReference type="Pfam" id="PF00023">
    <property type="entry name" value="Ank"/>
    <property type="match status" value="1"/>
</dbReference>
<keyword evidence="4" id="KW-0528">Neurotoxin</keyword>
<keyword evidence="5" id="KW-0472">Membrane</keyword>
<dbReference type="InterPro" id="IPR002110">
    <property type="entry name" value="Ankyrin_rpt"/>
</dbReference>
<evidence type="ECO:0000256" key="4">
    <source>
        <dbReference type="ARBA" id="ARBA00023028"/>
    </source>
</evidence>
<evidence type="ECO:0000256" key="6">
    <source>
        <dbReference type="PROSITE-ProRule" id="PRU00023"/>
    </source>
</evidence>
<comment type="caution">
    <text evidence="7">The sequence shown here is derived from an EMBL/GenBank/DDBJ whole genome shotgun (WGS) entry which is preliminary data.</text>
</comment>
<evidence type="ECO:0000313" key="7">
    <source>
        <dbReference type="EMBL" id="KAH7982481.1"/>
    </source>
</evidence>
<reference evidence="7" key="1">
    <citation type="journal article" date="2020" name="Cell">
        <title>Large-Scale Comparative Analyses of Tick Genomes Elucidate Their Genetic Diversity and Vector Capacities.</title>
        <authorList>
            <consortium name="Tick Genome and Microbiome Consortium (TIGMIC)"/>
            <person name="Jia N."/>
            <person name="Wang J."/>
            <person name="Shi W."/>
            <person name="Du L."/>
            <person name="Sun Y."/>
            <person name="Zhan W."/>
            <person name="Jiang J.F."/>
            <person name="Wang Q."/>
            <person name="Zhang B."/>
            <person name="Ji P."/>
            <person name="Bell-Sakyi L."/>
            <person name="Cui X.M."/>
            <person name="Yuan T.T."/>
            <person name="Jiang B.G."/>
            <person name="Yang W.F."/>
            <person name="Lam T.T."/>
            <person name="Chang Q.C."/>
            <person name="Ding S.J."/>
            <person name="Wang X.J."/>
            <person name="Zhu J.G."/>
            <person name="Ruan X.D."/>
            <person name="Zhao L."/>
            <person name="Wei J.T."/>
            <person name="Ye R.Z."/>
            <person name="Que T.C."/>
            <person name="Du C.H."/>
            <person name="Zhou Y.H."/>
            <person name="Cheng J.X."/>
            <person name="Dai P.F."/>
            <person name="Guo W.B."/>
            <person name="Han X.H."/>
            <person name="Huang E.J."/>
            <person name="Li L.F."/>
            <person name="Wei W."/>
            <person name="Gao Y.C."/>
            <person name="Liu J.Z."/>
            <person name="Shao H.Z."/>
            <person name="Wang X."/>
            <person name="Wang C.C."/>
            <person name="Yang T.C."/>
            <person name="Huo Q.B."/>
            <person name="Li W."/>
            <person name="Chen H.Y."/>
            <person name="Chen S.E."/>
            <person name="Zhou L.G."/>
            <person name="Ni X.B."/>
            <person name="Tian J.H."/>
            <person name="Sheng Y."/>
            <person name="Liu T."/>
            <person name="Pan Y.S."/>
            <person name="Xia L.Y."/>
            <person name="Li J."/>
            <person name="Zhao F."/>
            <person name="Cao W.C."/>
        </authorList>
    </citation>
    <scope>NUCLEOTIDE SEQUENCE</scope>
    <source>
        <strain evidence="7">Rsan-2018</strain>
    </source>
</reference>
<gene>
    <name evidence="7" type="ORF">HPB52_005277</name>
</gene>
<dbReference type="InterPro" id="IPR036770">
    <property type="entry name" value="Ankyrin_rpt-contain_sf"/>
</dbReference>
<evidence type="ECO:0000256" key="5">
    <source>
        <dbReference type="ARBA" id="ARBA00023298"/>
    </source>
</evidence>
<dbReference type="SUPFAM" id="SSF48403">
    <property type="entry name" value="Ankyrin repeat"/>
    <property type="match status" value="1"/>
</dbReference>
<comment type="subcellular location">
    <subcellularLocation>
        <location evidence="1">Target cell membrane</location>
    </subcellularLocation>
</comment>
<dbReference type="VEuPathDB" id="VectorBase:RSAN_043929"/>
<sequence length="106" mass="11711">MDLWQFTPLHEAASKSRAEVCSLLLAHGADPGLLNCHSKSPIMVAPSRDLQDRMLYEYKGHALLDAARQADLARIKKYSTPDVANFKHPFTGDTSLVSCIVFLPPC</sequence>
<keyword evidence="4" id="KW-0638">Presynaptic neurotoxin</keyword>
<dbReference type="GO" id="GO:0044218">
    <property type="term" value="C:other organism cell membrane"/>
    <property type="evidence" value="ECO:0007669"/>
    <property type="project" value="UniProtKB-KW"/>
</dbReference>
<evidence type="ECO:0000256" key="1">
    <source>
        <dbReference type="ARBA" id="ARBA00004175"/>
    </source>
</evidence>
<dbReference type="GO" id="GO:0006887">
    <property type="term" value="P:exocytosis"/>
    <property type="evidence" value="ECO:0007669"/>
    <property type="project" value="UniProtKB-KW"/>
</dbReference>
<keyword evidence="4" id="KW-0800">Toxin</keyword>
<protein>
    <submittedName>
        <fullName evidence="7">Uncharacterized protein</fullName>
    </submittedName>
</protein>
<organism evidence="7 8">
    <name type="scientific">Rhipicephalus sanguineus</name>
    <name type="common">Brown dog tick</name>
    <name type="synonym">Ixodes sanguineus</name>
    <dbReference type="NCBI Taxonomy" id="34632"/>
    <lineage>
        <taxon>Eukaryota</taxon>
        <taxon>Metazoa</taxon>
        <taxon>Ecdysozoa</taxon>
        <taxon>Arthropoda</taxon>
        <taxon>Chelicerata</taxon>
        <taxon>Arachnida</taxon>
        <taxon>Acari</taxon>
        <taxon>Parasitiformes</taxon>
        <taxon>Ixodida</taxon>
        <taxon>Ixodoidea</taxon>
        <taxon>Ixodidae</taxon>
        <taxon>Rhipicephalinae</taxon>
        <taxon>Rhipicephalus</taxon>
        <taxon>Rhipicephalus</taxon>
    </lineage>
</organism>
<keyword evidence="2" id="KW-0268">Exocytosis</keyword>
<dbReference type="PROSITE" id="PS50088">
    <property type="entry name" value="ANK_REPEAT"/>
    <property type="match status" value="1"/>
</dbReference>
<dbReference type="GO" id="GO:0044231">
    <property type="term" value="C:host cell presynaptic membrane"/>
    <property type="evidence" value="ECO:0007669"/>
    <property type="project" value="UniProtKB-KW"/>
</dbReference>
<proteinExistence type="predicted"/>
<keyword evidence="5" id="KW-1053">Target membrane</keyword>
<evidence type="ECO:0000256" key="2">
    <source>
        <dbReference type="ARBA" id="ARBA00022483"/>
    </source>
</evidence>
<dbReference type="EMBL" id="JABSTV010001245">
    <property type="protein sequence ID" value="KAH7982481.1"/>
    <property type="molecule type" value="Genomic_DNA"/>
</dbReference>
<dbReference type="Proteomes" id="UP000821837">
    <property type="component" value="Chromosome 1"/>
</dbReference>
<evidence type="ECO:0000256" key="3">
    <source>
        <dbReference type="ARBA" id="ARBA00022537"/>
    </source>
</evidence>
<keyword evidence="6" id="KW-0040">ANK repeat</keyword>
<dbReference type="AlphaFoldDB" id="A0A9D4QJH6"/>
<reference evidence="7" key="2">
    <citation type="submission" date="2021-09" db="EMBL/GenBank/DDBJ databases">
        <authorList>
            <person name="Jia N."/>
            <person name="Wang J."/>
            <person name="Shi W."/>
            <person name="Du L."/>
            <person name="Sun Y."/>
            <person name="Zhan W."/>
            <person name="Jiang J."/>
            <person name="Wang Q."/>
            <person name="Zhang B."/>
            <person name="Ji P."/>
            <person name="Sakyi L.B."/>
            <person name="Cui X."/>
            <person name="Yuan T."/>
            <person name="Jiang B."/>
            <person name="Yang W."/>
            <person name="Lam T.T.-Y."/>
            <person name="Chang Q."/>
            <person name="Ding S."/>
            <person name="Wang X."/>
            <person name="Zhu J."/>
            <person name="Ruan X."/>
            <person name="Zhao L."/>
            <person name="Wei J."/>
            <person name="Que T."/>
            <person name="Du C."/>
            <person name="Cheng J."/>
            <person name="Dai P."/>
            <person name="Han X."/>
            <person name="Huang E."/>
            <person name="Gao Y."/>
            <person name="Liu J."/>
            <person name="Shao H."/>
            <person name="Ye R."/>
            <person name="Li L."/>
            <person name="Wei W."/>
            <person name="Wang X."/>
            <person name="Wang C."/>
            <person name="Huo Q."/>
            <person name="Li W."/>
            <person name="Guo W."/>
            <person name="Chen H."/>
            <person name="Chen S."/>
            <person name="Zhou L."/>
            <person name="Zhou L."/>
            <person name="Ni X."/>
            <person name="Tian J."/>
            <person name="Zhou Y."/>
            <person name="Sheng Y."/>
            <person name="Liu T."/>
            <person name="Pan Y."/>
            <person name="Xia L."/>
            <person name="Li J."/>
            <person name="Zhao F."/>
            <person name="Cao W."/>
        </authorList>
    </citation>
    <scope>NUCLEOTIDE SEQUENCE</scope>
    <source>
        <strain evidence="7">Rsan-2018</strain>
        <tissue evidence="7">Larvae</tissue>
    </source>
</reference>